<dbReference type="Pfam" id="PF01545">
    <property type="entry name" value="Cation_efflux"/>
    <property type="match status" value="2"/>
</dbReference>
<keyword evidence="7 10" id="KW-0472">Membrane</keyword>
<reference evidence="12 13" key="1">
    <citation type="submission" date="2018-12" db="EMBL/GenBank/DDBJ databases">
        <title>Venturia inaequalis Genome Resource.</title>
        <authorList>
            <person name="Lichtner F.J."/>
        </authorList>
    </citation>
    <scope>NUCLEOTIDE SEQUENCE [LARGE SCALE GENOMIC DNA]</scope>
    <source>
        <strain evidence="12 13">120213</strain>
    </source>
</reference>
<evidence type="ECO:0000313" key="13">
    <source>
        <dbReference type="Proteomes" id="UP000447873"/>
    </source>
</evidence>
<evidence type="ECO:0000256" key="2">
    <source>
        <dbReference type="ARBA" id="ARBA00008873"/>
    </source>
</evidence>
<feature type="transmembrane region" description="Helical" evidence="10">
    <location>
        <begin position="640"/>
        <end position="659"/>
    </location>
</feature>
<evidence type="ECO:0000256" key="5">
    <source>
        <dbReference type="ARBA" id="ARBA00022989"/>
    </source>
</evidence>
<dbReference type="EMBL" id="WNWS01000235">
    <property type="protein sequence ID" value="KAE9973734.1"/>
    <property type="molecule type" value="Genomic_DNA"/>
</dbReference>
<feature type="transmembrane region" description="Helical" evidence="10">
    <location>
        <begin position="365"/>
        <end position="385"/>
    </location>
</feature>
<dbReference type="NCBIfam" id="TIGR01297">
    <property type="entry name" value="CDF"/>
    <property type="match status" value="1"/>
</dbReference>
<dbReference type="GO" id="GO:0006882">
    <property type="term" value="P:intracellular zinc ion homeostasis"/>
    <property type="evidence" value="ECO:0007669"/>
    <property type="project" value="InterPro"/>
</dbReference>
<gene>
    <name evidence="12" type="ORF">EG328_004248</name>
</gene>
<dbReference type="GO" id="GO:0005789">
    <property type="term" value="C:endoplasmic reticulum membrane"/>
    <property type="evidence" value="ECO:0007669"/>
    <property type="project" value="UniProtKB-SubCell"/>
</dbReference>
<dbReference type="PANTHER" id="PTHR45755">
    <property type="match status" value="1"/>
</dbReference>
<evidence type="ECO:0000256" key="9">
    <source>
        <dbReference type="SAM" id="MobiDB-lite"/>
    </source>
</evidence>
<feature type="domain" description="Cation efflux protein transmembrane" evidence="11">
    <location>
        <begin position="611"/>
        <end position="706"/>
    </location>
</feature>
<keyword evidence="3 8" id="KW-0813">Transport</keyword>
<feature type="transmembrane region" description="Helical" evidence="10">
    <location>
        <begin position="609"/>
        <end position="628"/>
    </location>
</feature>
<evidence type="ECO:0000256" key="3">
    <source>
        <dbReference type="ARBA" id="ARBA00022448"/>
    </source>
</evidence>
<feature type="domain" description="Cation efflux protein transmembrane" evidence="11">
    <location>
        <begin position="715"/>
        <end position="779"/>
    </location>
</feature>
<feature type="transmembrane region" description="Helical" evidence="10">
    <location>
        <begin position="907"/>
        <end position="926"/>
    </location>
</feature>
<feature type="transmembrane region" description="Helical" evidence="10">
    <location>
        <begin position="518"/>
        <end position="536"/>
    </location>
</feature>
<feature type="region of interest" description="Disordered" evidence="9">
    <location>
        <begin position="99"/>
        <end position="154"/>
    </location>
</feature>
<dbReference type="Pfam" id="PF11915">
    <property type="entry name" value="DUF3433"/>
    <property type="match status" value="1"/>
</dbReference>
<dbReference type="GO" id="GO:0031410">
    <property type="term" value="C:cytoplasmic vesicle"/>
    <property type="evidence" value="ECO:0007669"/>
    <property type="project" value="TreeGrafter"/>
</dbReference>
<keyword evidence="4 10" id="KW-0812">Transmembrane</keyword>
<dbReference type="GO" id="GO:0005794">
    <property type="term" value="C:Golgi apparatus"/>
    <property type="evidence" value="ECO:0007669"/>
    <property type="project" value="TreeGrafter"/>
</dbReference>
<feature type="transmembrane region" description="Helical" evidence="10">
    <location>
        <begin position="753"/>
        <end position="771"/>
    </location>
</feature>
<evidence type="ECO:0000256" key="4">
    <source>
        <dbReference type="ARBA" id="ARBA00022692"/>
    </source>
</evidence>
<feature type="compositionally biased region" description="Polar residues" evidence="9">
    <location>
        <begin position="99"/>
        <end position="116"/>
    </location>
</feature>
<keyword evidence="5 10" id="KW-1133">Transmembrane helix</keyword>
<comment type="similarity">
    <text evidence="2 8">Belongs to the cation diffusion facilitator (CDF) transporter (TC 2.A.4) family. SLC30A subfamily.</text>
</comment>
<feature type="transmembrane region" description="Helical" evidence="10">
    <location>
        <begin position="253"/>
        <end position="276"/>
    </location>
</feature>
<protein>
    <recommendedName>
        <fullName evidence="8">Zinc transporter</fullName>
    </recommendedName>
</protein>
<comment type="subcellular location">
    <subcellularLocation>
        <location evidence="8">Endoplasmic reticulum membrane</location>
        <topology evidence="8">Multi-pass membrane protein</topology>
    </subcellularLocation>
    <subcellularLocation>
        <location evidence="1">Membrane</location>
        <topology evidence="1">Multi-pass membrane protein</topology>
    </subcellularLocation>
</comment>
<evidence type="ECO:0000259" key="11">
    <source>
        <dbReference type="Pfam" id="PF01545"/>
    </source>
</evidence>
<feature type="transmembrane region" description="Helical" evidence="10">
    <location>
        <begin position="1272"/>
        <end position="1294"/>
    </location>
</feature>
<feature type="transmembrane region" description="Helical" evidence="10">
    <location>
        <begin position="458"/>
        <end position="477"/>
    </location>
</feature>
<feature type="transmembrane region" description="Helical" evidence="10">
    <location>
        <begin position="1113"/>
        <end position="1134"/>
    </location>
</feature>
<feature type="transmembrane region" description="Helical" evidence="10">
    <location>
        <begin position="489"/>
        <end position="506"/>
    </location>
</feature>
<dbReference type="InterPro" id="IPR002524">
    <property type="entry name" value="Cation_efflux"/>
</dbReference>
<dbReference type="GO" id="GO:0005385">
    <property type="term" value="F:zinc ion transmembrane transporter activity"/>
    <property type="evidence" value="ECO:0007669"/>
    <property type="project" value="UniProtKB-UniRule"/>
</dbReference>
<feature type="transmembrane region" description="Helical" evidence="10">
    <location>
        <begin position="391"/>
        <end position="410"/>
    </location>
</feature>
<dbReference type="InterPro" id="IPR027469">
    <property type="entry name" value="Cation_efflux_TMD_sf"/>
</dbReference>
<organism evidence="12 13">
    <name type="scientific">Venturia inaequalis</name>
    <name type="common">Apple scab fungus</name>
    <dbReference type="NCBI Taxonomy" id="5025"/>
    <lineage>
        <taxon>Eukaryota</taxon>
        <taxon>Fungi</taxon>
        <taxon>Dikarya</taxon>
        <taxon>Ascomycota</taxon>
        <taxon>Pezizomycotina</taxon>
        <taxon>Dothideomycetes</taxon>
        <taxon>Pleosporomycetidae</taxon>
        <taxon>Venturiales</taxon>
        <taxon>Venturiaceae</taxon>
        <taxon>Venturia</taxon>
    </lineage>
</organism>
<dbReference type="Proteomes" id="UP000447873">
    <property type="component" value="Unassembled WGS sequence"/>
</dbReference>
<evidence type="ECO:0000256" key="7">
    <source>
        <dbReference type="ARBA" id="ARBA00023136"/>
    </source>
</evidence>
<dbReference type="GO" id="GO:1904257">
    <property type="term" value="P:zinc ion import into Golgi lumen"/>
    <property type="evidence" value="ECO:0007669"/>
    <property type="project" value="TreeGrafter"/>
</dbReference>
<feature type="transmembrane region" description="Helical" evidence="10">
    <location>
        <begin position="325"/>
        <end position="344"/>
    </location>
</feature>
<dbReference type="InterPro" id="IPR045316">
    <property type="entry name" value="Msc2-like"/>
</dbReference>
<feature type="transmembrane region" description="Helical" evidence="10">
    <location>
        <begin position="194"/>
        <end position="213"/>
    </location>
</feature>
<dbReference type="InterPro" id="IPR058533">
    <property type="entry name" value="Cation_efflux_TM"/>
</dbReference>
<feature type="transmembrane region" description="Helical" evidence="10">
    <location>
        <begin position="1351"/>
        <end position="1374"/>
    </location>
</feature>
<comment type="function">
    <text evidence="8">Functions as a zinc transporter.</text>
</comment>
<dbReference type="PANTHER" id="PTHR45755:SF4">
    <property type="entry name" value="ZINC TRANSPORTER 7"/>
    <property type="match status" value="1"/>
</dbReference>
<dbReference type="InterPro" id="IPR021840">
    <property type="entry name" value="DUF3433"/>
</dbReference>
<sequence>MYVPPVIRNAESMVLHTGAPAYVTQDNNLNRDMFAILLRDTFLSFIACWQSQEKYGQSGGAKDSSTKEIIPKTVQQFRWHLEGKCALLKGYRGRSTSFSLNSNAGQSRATNRSNPASPIDGPANTRYTFEDAHVSNHSMKGKTQTRPRGDSDLGKPLQLRPVTNAFAAFTSVPVSPITTSRTSLSNTSSVTSEIINGILIPLPFLLAAIAFPIHGPSTSGVAISGTASHPYDTTTLEGERKEETHPKGTFYEIFTQTCTLTAAALLLVGILAQIQTSNQSLDRRKKKEGSSSVAKSLMQLGTIRAIVARIMSLALPYYASIQLGGLRTVLNLVLVILSGLTSVIQSNQVSKGHGGIFGAMRSRKFTCAAVLLFACSDLFGMTSSAGVRSLTLGYIALVLSALVFPVSLPISNERPNVLARTISNPRGFSITTPPPTPRLNSSGTTATGSSIFASRAEANITLVAGVGLGLFSIALLSLSPRPVLSSETLLFSAFSLASAVCMLSFVRPISSQAKGQPALSTAIALTSIFGVLRLYGLEMSPYVYWTFGALGWFATLLDDTERFGSKVAQHKEHDHKPTHSSLFTTFLLKFCSPGSVMDTILRERDSRRIAYFGCLNLAFMVVQVFYGFATGSLGLLTDSIHMLFDCLGLAVGLAAAVMSKWPPSTSFPYGYGKINTLSGFANGIFLILVSIEIVFDAVHRLNEGHELRRLNELLLNENMTGIFLHIMADALGSVAVIISTILAKRDGWSGWDPVASCIIAIMIFISAIPLVKTSGMKLLLALPTEVEWASRDALQGISELRGVLGYSGVRLWLQDKVAEVQAHGHDHGHDHGHSHSHGEEQGQKVLGVMHVIAMHGADLEDVRERVVMYLLGRDSARRHVETKRGFFWLGDFYAFVGRFAETVPDCAVAHGYLYAGVFVFAAFGVASTEDFSEALPEDRLTPIALPEGYDELNARPLVLENWVLGIILSFNFLSLAAVVTTICRAGKDGQYRTTYGDIRYIVRYVPSIVGTVSQLSSRAVFFAYARIDPYLSMADSKDGRVRRHTTGDRSVGTPYLPSGAYPEHPFRVGRYLRFGAIMSQFVASFLTAFKSGFLSSTALLNGEYVVTVHPTLGLTLIGIYVVNMAVMLWILWALSSSITGLKWDPVTIADQLALFHATNVLDDFEELEHQPEKLAFKILQKREYRIGYWIRGADEANIVYGIGRATAGTVKQDERNITAVRERGIRRRIPLHRGARSDQVLETSCSGTLHVAFCRCRQAYHSSKYPHAHNPVYARWAILFWGAFVYFALGFYAYGFWKRVDDHDFSIKNRLYIHHPDNTAPQPGVDTNATAVAGQFWIDVGSLRSGAAHDLIIYVLLFRALPVYIASFFAVGFMGNVDLGVRFSQPFANMFKKEASAEDTILLNYVWGIPGAVTIEALKRKHLKVAWFSFLNLFNAYFPILVSGLFTITNTGPRIVFHVDDVSFYLCFVFVVIYSVSLPFAWPRRKRLLPRYCYSIADTLSLCYASSLMQNTALNISARNVTQRHLESRLFLQEEKLGMGMFTGRDGNRHFGFDHCYRRNQRDENVSHVRHASRKLWRYEVGHDPLEEDLEHT</sequence>
<dbReference type="SUPFAM" id="SSF161111">
    <property type="entry name" value="Cation efflux protein transmembrane domain-like"/>
    <property type="match status" value="1"/>
</dbReference>
<feature type="transmembrane region" description="Helical" evidence="10">
    <location>
        <begin position="1071"/>
        <end position="1093"/>
    </location>
</feature>
<feature type="transmembrane region" description="Helical" evidence="10">
    <location>
        <begin position="1462"/>
        <end position="1482"/>
    </location>
</feature>
<accession>A0A8H3YU91</accession>
<feature type="transmembrane region" description="Helical" evidence="10">
    <location>
        <begin position="962"/>
        <end position="983"/>
    </location>
</feature>
<evidence type="ECO:0000256" key="6">
    <source>
        <dbReference type="ARBA" id="ARBA00023065"/>
    </source>
</evidence>
<feature type="transmembrane region" description="Helical" evidence="10">
    <location>
        <begin position="719"/>
        <end position="741"/>
    </location>
</feature>
<dbReference type="Gene3D" id="1.20.1510.10">
    <property type="entry name" value="Cation efflux protein transmembrane domain"/>
    <property type="match status" value="2"/>
</dbReference>
<proteinExistence type="inferred from homology"/>
<evidence type="ECO:0000313" key="12">
    <source>
        <dbReference type="EMBL" id="KAE9973734.1"/>
    </source>
</evidence>
<name>A0A8H3YU91_VENIN</name>
<comment type="caution">
    <text evidence="12">The sequence shown here is derived from an EMBL/GenBank/DDBJ whole genome shotgun (WGS) entry which is preliminary data.</text>
</comment>
<evidence type="ECO:0000256" key="1">
    <source>
        <dbReference type="ARBA" id="ARBA00004141"/>
    </source>
</evidence>
<keyword evidence="6 8" id="KW-0406">Ion transport</keyword>
<evidence type="ECO:0000256" key="8">
    <source>
        <dbReference type="RuleBase" id="RU369017"/>
    </source>
</evidence>
<feature type="transmembrane region" description="Helical" evidence="10">
    <location>
        <begin position="679"/>
        <end position="698"/>
    </location>
</feature>
<feature type="transmembrane region" description="Helical" evidence="10">
    <location>
        <begin position="297"/>
        <end position="319"/>
    </location>
</feature>
<evidence type="ECO:0000256" key="10">
    <source>
        <dbReference type="SAM" id="Phobius"/>
    </source>
</evidence>
<keyword evidence="8" id="KW-0256">Endoplasmic reticulum</keyword>
<feature type="transmembrane region" description="Helical" evidence="10">
    <location>
        <begin position="1425"/>
        <end position="1450"/>
    </location>
</feature>